<dbReference type="EMBL" id="JAANNP010000007">
    <property type="protein sequence ID" value="NHC14526.1"/>
    <property type="molecule type" value="Genomic_DNA"/>
</dbReference>
<comment type="caution">
    <text evidence="1">The sequence shown here is derived from an EMBL/GenBank/DDBJ whole genome shotgun (WGS) entry which is preliminary data.</text>
</comment>
<sequence>MDSSFLPPDLSAAEVTGLGRARALELLGAYTVALDPYARESTLRRVTDDITGDPRGTLAFVRALVEYAATLAEAAAAASCKDGDIEASDFVRTLARVDLTVPRGDGPCASR</sequence>
<protein>
    <submittedName>
        <fullName evidence="1">Uncharacterized protein</fullName>
    </submittedName>
</protein>
<dbReference type="RefSeq" id="WP_166282141.1">
    <property type="nucleotide sequence ID" value="NZ_JAANNP010000007.1"/>
</dbReference>
<gene>
    <name evidence="1" type="ORF">G9H71_12135</name>
</gene>
<organism evidence="1 2">
    <name type="scientific">Motilibacter deserti</name>
    <dbReference type="NCBI Taxonomy" id="2714956"/>
    <lineage>
        <taxon>Bacteria</taxon>
        <taxon>Bacillati</taxon>
        <taxon>Actinomycetota</taxon>
        <taxon>Actinomycetes</taxon>
        <taxon>Motilibacterales</taxon>
        <taxon>Motilibacteraceae</taxon>
        <taxon>Motilibacter</taxon>
    </lineage>
</organism>
<reference evidence="1 2" key="1">
    <citation type="submission" date="2020-03" db="EMBL/GenBank/DDBJ databases">
        <title>Two novel Motilibacter sp.</title>
        <authorList>
            <person name="Liu S."/>
        </authorList>
    </citation>
    <scope>NUCLEOTIDE SEQUENCE [LARGE SCALE GENOMIC DNA]</scope>
    <source>
        <strain evidence="1 2">E257</strain>
    </source>
</reference>
<keyword evidence="2" id="KW-1185">Reference proteome</keyword>
<evidence type="ECO:0000313" key="2">
    <source>
        <dbReference type="Proteomes" id="UP000800981"/>
    </source>
</evidence>
<dbReference type="Proteomes" id="UP000800981">
    <property type="component" value="Unassembled WGS sequence"/>
</dbReference>
<name>A0ABX0GWP5_9ACTN</name>
<proteinExistence type="predicted"/>
<accession>A0ABX0GWP5</accession>
<evidence type="ECO:0000313" key="1">
    <source>
        <dbReference type="EMBL" id="NHC14526.1"/>
    </source>
</evidence>